<proteinExistence type="predicted"/>
<accession>A0A0N5AQM7</accession>
<evidence type="ECO:0000313" key="3">
    <source>
        <dbReference type="WBParaSite" id="SMUV_0000699801-mRNA-1"/>
    </source>
</evidence>
<keyword evidence="1" id="KW-0812">Transmembrane</keyword>
<protein>
    <submittedName>
        <fullName evidence="3">G_PROTEIN_RECEP_F1_2 domain-containing protein</fullName>
    </submittedName>
</protein>
<keyword evidence="1" id="KW-1133">Transmembrane helix</keyword>
<dbReference type="AlphaFoldDB" id="A0A0N5AQM7"/>
<name>A0A0N5AQM7_9BILA</name>
<dbReference type="Proteomes" id="UP000046393">
    <property type="component" value="Unplaced"/>
</dbReference>
<organism evidence="2 3">
    <name type="scientific">Syphacia muris</name>
    <dbReference type="NCBI Taxonomy" id="451379"/>
    <lineage>
        <taxon>Eukaryota</taxon>
        <taxon>Metazoa</taxon>
        <taxon>Ecdysozoa</taxon>
        <taxon>Nematoda</taxon>
        <taxon>Chromadorea</taxon>
        <taxon>Rhabditida</taxon>
        <taxon>Spirurina</taxon>
        <taxon>Oxyuridomorpha</taxon>
        <taxon>Oxyuroidea</taxon>
        <taxon>Oxyuridae</taxon>
        <taxon>Syphacia</taxon>
    </lineage>
</organism>
<dbReference type="WBParaSite" id="SMUV_0000699801-mRNA-1">
    <property type="protein sequence ID" value="SMUV_0000699801-mRNA-1"/>
    <property type="gene ID" value="SMUV_0000699801"/>
</dbReference>
<feature type="transmembrane region" description="Helical" evidence="1">
    <location>
        <begin position="79"/>
        <end position="103"/>
    </location>
</feature>
<sequence length="123" mass="13720">MVVCIHLSSVFFVPVPTSISPSRSTQYPVSKDQQIPKNEQQTDRFVDVAPLKDIVDDRMPSSVLAMRTAIVGADASLCLLAGIALFFVPNIAANFVFVSYYLLYNTLFKNVRKLSAEHRQLNL</sequence>
<evidence type="ECO:0000256" key="1">
    <source>
        <dbReference type="SAM" id="Phobius"/>
    </source>
</evidence>
<reference evidence="3" key="1">
    <citation type="submission" date="2017-02" db="UniProtKB">
        <authorList>
            <consortium name="WormBaseParasite"/>
        </authorList>
    </citation>
    <scope>IDENTIFICATION</scope>
</reference>
<keyword evidence="2" id="KW-1185">Reference proteome</keyword>
<evidence type="ECO:0000313" key="2">
    <source>
        <dbReference type="Proteomes" id="UP000046393"/>
    </source>
</evidence>
<keyword evidence="1" id="KW-0472">Membrane</keyword>